<feature type="compositionally biased region" description="Polar residues" evidence="1">
    <location>
        <begin position="1140"/>
        <end position="1176"/>
    </location>
</feature>
<name>A0A484B0D5_DRONA</name>
<dbReference type="Proteomes" id="UP000295192">
    <property type="component" value="Unassembled WGS sequence"/>
</dbReference>
<protein>
    <submittedName>
        <fullName evidence="2">Uncharacterized protein</fullName>
    </submittedName>
</protein>
<feature type="compositionally biased region" description="Basic and acidic residues" evidence="1">
    <location>
        <begin position="1177"/>
        <end position="1193"/>
    </location>
</feature>
<organism evidence="2 3">
    <name type="scientific">Drosophila navojoa</name>
    <name type="common">Fruit fly</name>
    <dbReference type="NCBI Taxonomy" id="7232"/>
    <lineage>
        <taxon>Eukaryota</taxon>
        <taxon>Metazoa</taxon>
        <taxon>Ecdysozoa</taxon>
        <taxon>Arthropoda</taxon>
        <taxon>Hexapoda</taxon>
        <taxon>Insecta</taxon>
        <taxon>Pterygota</taxon>
        <taxon>Neoptera</taxon>
        <taxon>Endopterygota</taxon>
        <taxon>Diptera</taxon>
        <taxon>Brachycera</taxon>
        <taxon>Muscomorpha</taxon>
        <taxon>Ephydroidea</taxon>
        <taxon>Drosophilidae</taxon>
        <taxon>Drosophila</taxon>
    </lineage>
</organism>
<feature type="compositionally biased region" description="Low complexity" evidence="1">
    <location>
        <begin position="1095"/>
        <end position="1113"/>
    </location>
</feature>
<feature type="compositionally biased region" description="Basic and acidic residues" evidence="1">
    <location>
        <begin position="1117"/>
        <end position="1130"/>
    </location>
</feature>
<evidence type="ECO:0000256" key="1">
    <source>
        <dbReference type="SAM" id="MobiDB-lite"/>
    </source>
</evidence>
<sequence length="1478" mass="162626">MDCPAGSKPSQTNTSYLFEHYKQSYCSNFVQDQPSQTRDLNPNFSALDQIQYPTPQYICRIIDNNDERDHQQEQNLQPSCLENLPKTTQDVNDWRERVLPDSRPQYQQTSICGLSKSQPSIPSTTAIEAPSCSNAAKLTALKYCGSAAKSTSHIPCVCPPPPSAQLPPAPPPKLESKCPITSYFSMETDEAIEPPNPQESCPDNYRPPQICGTQNEMVPTYASNVYVLPDNLNVPANRVEECPHKKESNLTNPLGRMSGQLSCIGESEFTSSSRYFPLDTVFETDLTCRKKDDTMKADGTKPPFACDKNDDAASFQRMQPSMTDPVETSCEQKEEVLESSSSELTCLCKIDKAGMQPSTSRPQKVNAAGYYSCASGVSQLVDNRSKGIFDLKDHNQSGLCQSTLGDVGPQSSDAAKAQGCECGSQNQEKPSAVAICQSSAPSQNVPEFSDFQEEMVGKEQQEESTDNPPCPPPPCPPPPCPPRQSPPASCPPPQPCPPPCPPKPCPPKPCPASASVNQDIQNEDYLEMESICPTKASKPTHLMDMDTSVKSERYFNVDTSHITTSINCSKVVQGKGNSAKMEYNATPCTQKSSMGYTDKTSSRSQSFMANVTCLCSSIDKMKLCPTGREGPPFKRIQDKKAEPSCNASQSTKVVFMNCGDKFRDCNSSSDTSVCKNSSCFCANTQIADGRAQQKPQSIPVCSKSLGPSMSAVNAEQEKCSKCSSSPNEQSASKGSKSCITTSDHVMETNKSGGLFDCCLPGRKSKTKQYEEPTCGQTREEPCQQPDVIYCDYCAPEPPCCQQQDSVYQSECAIEHGMQKYQQQHQKRQDDYCEYASDQPTWTVPCDQHQNQIQQDIYCECASDKQMSSFRSCESERCCPSVPRDRVANIINLLNHTNDCRLDRTAVIQELFRELTAMLREEEDDEQEDMPLSYEDCMAAVTCGRMPPTKVAMSRDKEERMQCLEKMEQYVEKCFPSKKKCLPVEPKEIVVFQPDPAFDPCRKADSMKSESKTFVGSCTTATIYKTCDTVDSKSKGYESCVCKTSESRSSCYKSCDCKSRSSKTTVCKSFQSKLTDKTPCDTDTVRKSLPSDEGGKSSASPPKASASGSGSRSAQPEARTDEELTVREEQSSNKSPLGDSIQEQSSNKSPLGESAQEQSSNKSPWGESVQEQSSNRTPRGESEHCSCTGRRGESAPEEISNMSHRGESSKDRCSERTPREESSKELCQCESGNSGALQKVSCQCESEVDDGLSPLTDRERLLCEYMMRRMCELCEDDQELDEEATEQMDRPGGPCICCHCRAVVCDNQCLTVSKTLDAVKYDPVAETKFFIDSIICDLQAMNHVMTKNKINPKDPKPSACMGNAPGDSFPVTITSVSSLGCRALYVRWELEDCAGIGGYEIYVDGHLTNRFYSYRHEAGVVANVDVTKPHQVILRAQAVGQEFPSDGPGCPSNKMAPAHPEMSVGASRPWTPSIFFYAP</sequence>
<gene>
    <name evidence="2" type="ORF">AWZ03_011396</name>
</gene>
<feature type="region of interest" description="Disordered" evidence="1">
    <location>
        <begin position="1078"/>
        <end position="1216"/>
    </location>
</feature>
<reference evidence="2 3" key="1">
    <citation type="journal article" date="2019" name="J. Hered.">
        <title>An Improved Genome Assembly for Drosophila navojoa, the Basal Species in the mojavensis Cluster.</title>
        <authorList>
            <person name="Vanderlinde T."/>
            <person name="Dupim E.G."/>
            <person name="Nazario-Yepiz N.O."/>
            <person name="Carvalho A.B."/>
        </authorList>
    </citation>
    <scope>NUCLEOTIDE SEQUENCE [LARGE SCALE GENOMIC DNA]</scope>
    <source>
        <strain evidence="2">Navoj_Jal97</strain>
        <tissue evidence="2">Whole organism</tissue>
    </source>
</reference>
<dbReference type="OMA" id="IYCECAS"/>
<dbReference type="EMBL" id="LSRL02000263">
    <property type="protein sequence ID" value="TDG42168.1"/>
    <property type="molecule type" value="Genomic_DNA"/>
</dbReference>
<feature type="region of interest" description="Disordered" evidence="1">
    <location>
        <begin position="453"/>
        <end position="472"/>
    </location>
</feature>
<evidence type="ECO:0000313" key="2">
    <source>
        <dbReference type="EMBL" id="TDG42168.1"/>
    </source>
</evidence>
<accession>A0A484B0D5</accession>
<feature type="compositionally biased region" description="Basic and acidic residues" evidence="1">
    <location>
        <begin position="1078"/>
        <end position="1094"/>
    </location>
</feature>
<comment type="caution">
    <text evidence="2">The sequence shown here is derived from an EMBL/GenBank/DDBJ whole genome shotgun (WGS) entry which is preliminary data.</text>
</comment>
<proteinExistence type="predicted"/>
<feature type="compositionally biased region" description="Basic and acidic residues" evidence="1">
    <location>
        <begin position="1203"/>
        <end position="1216"/>
    </location>
</feature>
<evidence type="ECO:0000313" key="3">
    <source>
        <dbReference type="Proteomes" id="UP000295192"/>
    </source>
</evidence>
<keyword evidence="3" id="KW-1185">Reference proteome</keyword>